<protein>
    <recommendedName>
        <fullName evidence="3">ATP synthase subunit 5, mitochondrial</fullName>
    </recommendedName>
</protein>
<evidence type="ECO:0000256" key="5">
    <source>
        <dbReference type="ARBA" id="ARBA00022781"/>
    </source>
</evidence>
<name>A0A8F2VX45_CANAR</name>
<dbReference type="InterPro" id="IPR033308">
    <property type="entry name" value="PGAP5/Cdc1/Ted1"/>
</dbReference>
<dbReference type="SUPFAM" id="SSF47928">
    <property type="entry name" value="N-terminal domain of the delta subunit of the F1F0-ATP synthase"/>
    <property type="match status" value="1"/>
</dbReference>
<evidence type="ECO:0000256" key="3">
    <source>
        <dbReference type="ARBA" id="ARBA00014723"/>
    </source>
</evidence>
<organism evidence="9">
    <name type="scientific">Candidozyma auris</name>
    <name type="common">Yeast</name>
    <name type="synonym">Candida auris</name>
    <dbReference type="NCBI Taxonomy" id="498019"/>
    <lineage>
        <taxon>Eukaryota</taxon>
        <taxon>Fungi</taxon>
        <taxon>Dikarya</taxon>
        <taxon>Ascomycota</taxon>
        <taxon>Saccharomycotina</taxon>
        <taxon>Pichiomycetes</taxon>
        <taxon>Metschnikowiaceae</taxon>
        <taxon>Candidozyma</taxon>
    </lineage>
</organism>
<keyword evidence="8" id="KW-0066">ATP synthesis</keyword>
<dbReference type="InterPro" id="IPR000711">
    <property type="entry name" value="ATPase_OSCP/dsu"/>
</dbReference>
<proteinExistence type="inferred from homology"/>
<dbReference type="EMBL" id="CP076749">
    <property type="protein sequence ID" value="QWW21394.1"/>
    <property type="molecule type" value="Genomic_DNA"/>
</dbReference>
<evidence type="ECO:0000313" key="9">
    <source>
        <dbReference type="EMBL" id="QWW21394.1"/>
    </source>
</evidence>
<evidence type="ECO:0000256" key="4">
    <source>
        <dbReference type="ARBA" id="ARBA00022448"/>
    </source>
</evidence>
<dbReference type="GO" id="GO:0006506">
    <property type="term" value="P:GPI anchor biosynthetic process"/>
    <property type="evidence" value="ECO:0007669"/>
    <property type="project" value="InterPro"/>
</dbReference>
<dbReference type="Proteomes" id="UP000825438">
    <property type="component" value="Chromosome I"/>
</dbReference>
<dbReference type="Gene3D" id="1.10.520.20">
    <property type="entry name" value="N-terminal domain of the delta subunit of the F1F0-ATP synthase"/>
    <property type="match status" value="1"/>
</dbReference>
<comment type="similarity">
    <text evidence="2">Belongs to the ATPase delta chain family.</text>
</comment>
<keyword evidence="6" id="KW-0406">Ion transport</keyword>
<comment type="subcellular location">
    <subcellularLocation>
        <location evidence="1">Membrane</location>
    </subcellularLocation>
</comment>
<sequence length="764" mass="87252">MLASRVFARTMAAAAKSAKPPVQLFGVDGTYANALYSASVEQSSVDTSYQGLTKVADLIKQDQKVADFLTNPALGSEDRKTVIDTISKSLSLDKTVHNFLGVLSENNRLAQFDSIYKNFGTLYEAYQGVVEARITSAKPLDNKTLKRLQAAIQKSSFVGEGKTLKINSLVSPEILGGLVVEVGDKTLDLSISSKVAKLNQTLGEAFGCENGYHIKQQFTKQPQPSKKRSSIEPQANIIKSAIKRSARFASSRLHISAHRLVSYTQPGYNFTSSLRHFSPPSFFKNSLMIARLRWLVTAVAVALNLFVYFYPDLVNSPGQCSWKGEIVESKYPLLNEYLPLDNVYLQALLLNFPSLRAPRNNATHNNDKVADIHMLTFGDPQINGNWASTKYIKRLDNYGNDYYLGHIYKIMKARLEPSHVAVMGDQFSSQWILDSEFYNRTLRFVERLFPRDDDYKSTVVETWEKHENYDWQAWLERERNMDLGVRFNSRKYDDVYDWVHPNQKELNLQNPLFINLTGNHDIGYSGDATWQHMARFHHLFGQDNYVITYNKGEPEEWRLVVLDSLTLEGPALEEDFLKFTWSFLEHLNETNKDFKGSTVLLTHIPFYKEEGICVDGPEHRYYENYEKEPYKNGKLRSQNHLLHETSQKVLNIVFPNTDKEGLILTGHDHEGCSSYYNLVDGEWVASKEPISDGAAQPIHEVVVRAMMGEYDGQTGLVTGQFDYDRQEWKFDFKYCSFVVQHWWWASRVAALVALLVHSIAFLTK</sequence>
<dbReference type="AlphaFoldDB" id="A0A8F2VX45"/>
<evidence type="ECO:0000256" key="1">
    <source>
        <dbReference type="ARBA" id="ARBA00004370"/>
    </source>
</evidence>
<dbReference type="GO" id="GO:0005783">
    <property type="term" value="C:endoplasmic reticulum"/>
    <property type="evidence" value="ECO:0007669"/>
    <property type="project" value="TreeGrafter"/>
</dbReference>
<keyword evidence="7" id="KW-0472">Membrane</keyword>
<dbReference type="Pfam" id="PF00213">
    <property type="entry name" value="OSCP"/>
    <property type="match status" value="1"/>
</dbReference>
<evidence type="ECO:0000256" key="6">
    <source>
        <dbReference type="ARBA" id="ARBA00023065"/>
    </source>
</evidence>
<dbReference type="SUPFAM" id="SSF56300">
    <property type="entry name" value="Metallo-dependent phosphatases"/>
    <property type="match status" value="1"/>
</dbReference>
<evidence type="ECO:0000256" key="2">
    <source>
        <dbReference type="ARBA" id="ARBA00007046"/>
    </source>
</evidence>
<evidence type="ECO:0000256" key="7">
    <source>
        <dbReference type="ARBA" id="ARBA00023136"/>
    </source>
</evidence>
<keyword evidence="4" id="KW-0813">Transport</keyword>
<dbReference type="InterPro" id="IPR026015">
    <property type="entry name" value="ATP_synth_OSCP/delta_N_sf"/>
</dbReference>
<dbReference type="GO" id="GO:0046933">
    <property type="term" value="F:proton-transporting ATP synthase activity, rotational mechanism"/>
    <property type="evidence" value="ECO:0007669"/>
    <property type="project" value="InterPro"/>
</dbReference>
<evidence type="ECO:0000256" key="8">
    <source>
        <dbReference type="ARBA" id="ARBA00023310"/>
    </source>
</evidence>
<dbReference type="HAMAP" id="MF_01416">
    <property type="entry name" value="ATP_synth_delta_bact"/>
    <property type="match status" value="1"/>
</dbReference>
<dbReference type="GO" id="GO:0016020">
    <property type="term" value="C:membrane"/>
    <property type="evidence" value="ECO:0007669"/>
    <property type="project" value="UniProtKB-SubCell"/>
</dbReference>
<reference evidence="9" key="1">
    <citation type="submission" date="2021-06" db="EMBL/GenBank/DDBJ databases">
        <title>Candida auris outbreak in lebanese hospital.</title>
        <authorList>
            <person name="Finianos M."/>
        </authorList>
    </citation>
    <scope>NUCLEOTIDE SEQUENCE</scope>
    <source>
        <strain evidence="9">CA7LBN</strain>
    </source>
</reference>
<dbReference type="PRINTS" id="PR00125">
    <property type="entry name" value="ATPASEDELTA"/>
</dbReference>
<dbReference type="InterPro" id="IPR029052">
    <property type="entry name" value="Metallo-depent_PP-like"/>
</dbReference>
<dbReference type="NCBIfam" id="TIGR01145">
    <property type="entry name" value="ATP_synt_delta"/>
    <property type="match status" value="1"/>
</dbReference>
<keyword evidence="5" id="KW-0375">Hydrogen ion transport</keyword>
<dbReference type="PANTHER" id="PTHR13315:SF1">
    <property type="entry name" value="PROTEIN TED1"/>
    <property type="match status" value="1"/>
</dbReference>
<accession>A0A8F2VX45</accession>
<gene>
    <name evidence="9" type="ORF">CA7LBN_000140</name>
</gene>
<dbReference type="PANTHER" id="PTHR13315">
    <property type="entry name" value="METALLO PHOSPHOESTERASE RELATED"/>
    <property type="match status" value="1"/>
</dbReference>